<name>A0A229WGW6_ASPFM</name>
<organism evidence="8 9">
    <name type="scientific">Aspergillus fumigatus</name>
    <name type="common">Neosartorya fumigata</name>
    <dbReference type="NCBI Taxonomy" id="746128"/>
    <lineage>
        <taxon>Eukaryota</taxon>
        <taxon>Fungi</taxon>
        <taxon>Dikarya</taxon>
        <taxon>Ascomycota</taxon>
        <taxon>Pezizomycotina</taxon>
        <taxon>Eurotiomycetes</taxon>
        <taxon>Eurotiomycetidae</taxon>
        <taxon>Eurotiales</taxon>
        <taxon>Aspergillaceae</taxon>
        <taxon>Aspergillus</taxon>
        <taxon>Aspergillus subgen. Fumigati</taxon>
    </lineage>
</organism>
<evidence type="ECO:0000256" key="7">
    <source>
        <dbReference type="SAM" id="SignalP"/>
    </source>
</evidence>
<dbReference type="GO" id="GO:0005975">
    <property type="term" value="P:carbohydrate metabolic process"/>
    <property type="evidence" value="ECO:0007669"/>
    <property type="project" value="InterPro"/>
</dbReference>
<reference evidence="8" key="1">
    <citation type="submission" date="2021-08" db="EMBL/GenBank/DDBJ databases">
        <title>Global Aspergillus fumigatus from environmental and clinical sources.</title>
        <authorList>
            <person name="Barber A."/>
            <person name="Sae-Ong T."/>
        </authorList>
    </citation>
    <scope>NUCLEOTIDE SEQUENCE</scope>
    <source>
        <strain evidence="8">NRZ-2016-071</strain>
    </source>
</reference>
<proteinExistence type="predicted"/>
<evidence type="ECO:0000256" key="1">
    <source>
        <dbReference type="ARBA" id="ARBA00001941"/>
    </source>
</evidence>
<dbReference type="CDD" id="cd10951">
    <property type="entry name" value="CE4_ClCDA_like"/>
    <property type="match status" value="1"/>
</dbReference>
<accession>A0A229WGW6</accession>
<keyword evidence="3 7" id="KW-0732">Signal</keyword>
<evidence type="ECO:0000256" key="3">
    <source>
        <dbReference type="ARBA" id="ARBA00022729"/>
    </source>
</evidence>
<keyword evidence="6" id="KW-0170">Cobalt</keyword>
<feature type="chain" id="PRO_5041081635" evidence="7">
    <location>
        <begin position="26"/>
        <end position="254"/>
    </location>
</feature>
<dbReference type="SUPFAM" id="SSF88713">
    <property type="entry name" value="Glycoside hydrolase/deacetylase"/>
    <property type="match status" value="1"/>
</dbReference>
<sequence>MVSSLFWAMSVLFLSVSNLVHESWASPLNGTIGKRNSLVPFGAILDRCVIPGTVALTFDDGPFVYTSDLLELLSAYGARSTFFLNGQNKGSFHGDAAVVRRIFEEGHQVGSHTWGHPYLTSLDYPAIVAQMTQLEDAFMQVLGFYPTYMRPPFLAFNGLVLSAMGDLGYHVISASIDTKDYENDHPDLIPRSFEKFRAELDAGGSIILSHDVHDQTVHTLTRAMLEEIRTRGLQTVTVGDCLGDPEPFWYRTSR</sequence>
<dbReference type="GO" id="GO:0046872">
    <property type="term" value="F:metal ion binding"/>
    <property type="evidence" value="ECO:0007669"/>
    <property type="project" value="UniProtKB-KW"/>
</dbReference>
<dbReference type="GO" id="GO:0016810">
    <property type="term" value="F:hydrolase activity, acting on carbon-nitrogen (but not peptide) bonds"/>
    <property type="evidence" value="ECO:0007669"/>
    <property type="project" value="InterPro"/>
</dbReference>
<evidence type="ECO:0000313" key="9">
    <source>
        <dbReference type="Proteomes" id="UP000813423"/>
    </source>
</evidence>
<comment type="caution">
    <text evidence="8">The sequence shown here is derived from an EMBL/GenBank/DDBJ whole genome shotgun (WGS) entry which is preliminary data.</text>
</comment>
<evidence type="ECO:0000256" key="2">
    <source>
        <dbReference type="ARBA" id="ARBA00022723"/>
    </source>
</evidence>
<dbReference type="EMBL" id="JAIBSC010000082">
    <property type="protein sequence ID" value="KAH1899730.1"/>
    <property type="molecule type" value="Genomic_DNA"/>
</dbReference>
<dbReference type="Pfam" id="PF01522">
    <property type="entry name" value="Polysacc_deac_1"/>
    <property type="match status" value="1"/>
</dbReference>
<evidence type="ECO:0000256" key="6">
    <source>
        <dbReference type="ARBA" id="ARBA00023285"/>
    </source>
</evidence>
<evidence type="ECO:0000313" key="8">
    <source>
        <dbReference type="EMBL" id="KAH1899730.1"/>
    </source>
</evidence>
<keyword evidence="2" id="KW-0479">Metal-binding</keyword>
<keyword evidence="5" id="KW-0119">Carbohydrate metabolism</keyword>
<dbReference type="PANTHER" id="PTHR46471:SF2">
    <property type="entry name" value="CHITIN DEACETYLASE-RELATED"/>
    <property type="match status" value="1"/>
</dbReference>
<dbReference type="AlphaFoldDB" id="A0A229WGW6"/>
<gene>
    <name evidence="8" type="ORF">KXV57_008918</name>
</gene>
<dbReference type="PANTHER" id="PTHR46471">
    <property type="entry name" value="CHITIN DEACETYLASE"/>
    <property type="match status" value="1"/>
</dbReference>
<dbReference type="OMA" id="HDSHQHT"/>
<protein>
    <submittedName>
        <fullName evidence="8">Uncharacterized protein</fullName>
    </submittedName>
</protein>
<evidence type="ECO:0000256" key="4">
    <source>
        <dbReference type="ARBA" id="ARBA00022801"/>
    </source>
</evidence>
<dbReference type="InterPro" id="IPR011330">
    <property type="entry name" value="Glyco_hydro/deAcase_b/a-brl"/>
</dbReference>
<comment type="cofactor">
    <cofactor evidence="1">
        <name>Co(2+)</name>
        <dbReference type="ChEBI" id="CHEBI:48828"/>
    </cofactor>
</comment>
<dbReference type="Proteomes" id="UP000813423">
    <property type="component" value="Unassembled WGS sequence"/>
</dbReference>
<feature type="signal peptide" evidence="7">
    <location>
        <begin position="1"/>
        <end position="25"/>
    </location>
</feature>
<dbReference type="Gene3D" id="3.20.20.370">
    <property type="entry name" value="Glycoside hydrolase/deacetylase"/>
    <property type="match status" value="1"/>
</dbReference>
<evidence type="ECO:0000256" key="5">
    <source>
        <dbReference type="ARBA" id="ARBA00023277"/>
    </source>
</evidence>
<dbReference type="PROSITE" id="PS51677">
    <property type="entry name" value="NODB"/>
    <property type="match status" value="1"/>
</dbReference>
<dbReference type="InterPro" id="IPR002509">
    <property type="entry name" value="NODB_dom"/>
</dbReference>
<keyword evidence="4" id="KW-0378">Hydrolase</keyword>